<dbReference type="EMBL" id="JAFREP010000023">
    <property type="protein sequence ID" value="MBO1321364.1"/>
    <property type="molecule type" value="Genomic_DNA"/>
</dbReference>
<proteinExistence type="predicted"/>
<dbReference type="Proteomes" id="UP000664417">
    <property type="component" value="Unassembled WGS sequence"/>
</dbReference>
<comment type="caution">
    <text evidence="1">The sequence shown here is derived from an EMBL/GenBank/DDBJ whole genome shotgun (WGS) entry which is preliminary data.</text>
</comment>
<sequence>MDDTLLEAMLADVPKAPELFKPTQFWAQGMMPILRDLKQQGYHNFRRQRGALDMFVPIYGSVDYYLDRAAMDGLIDDFGKKMPELAELWRDRINGHEQARRDYELVIAADLDRAPAFDRMFESVVGEPVEQFVFDGRTYSCAMLRYLKCLAFLKKKVDTEPIRNVLEIGGGYGSLGEIFMRSPSRDYFYVNVDIPPTAAVSTYYLQAAFGRSKVANYLQTRDLAPIRVEQLRANGFRAAVICPWQLPALVGDFELFVNATSFQEMEPEVVKNYATEVTRLTSHTILLKNSRYGKVTAETDTAVGVRKRTTREHYLSYFNQYAVKAIESAVFGQVYDNGFESEVIIFERKP</sequence>
<name>A0A8J7QCR0_9BACT</name>
<evidence type="ECO:0000313" key="2">
    <source>
        <dbReference type="Proteomes" id="UP000664417"/>
    </source>
</evidence>
<accession>A0A8J7QCR0</accession>
<organism evidence="1 2">
    <name type="scientific">Acanthopleuribacter pedis</name>
    <dbReference type="NCBI Taxonomy" id="442870"/>
    <lineage>
        <taxon>Bacteria</taxon>
        <taxon>Pseudomonadati</taxon>
        <taxon>Acidobacteriota</taxon>
        <taxon>Holophagae</taxon>
        <taxon>Acanthopleuribacterales</taxon>
        <taxon>Acanthopleuribacteraceae</taxon>
        <taxon>Acanthopleuribacter</taxon>
    </lineage>
</organism>
<keyword evidence="1" id="KW-0808">Transferase</keyword>
<dbReference type="InterPro" id="IPR030807">
    <property type="entry name" value="Methyltran_NanM"/>
</dbReference>
<gene>
    <name evidence="1" type="ORF">J3U88_22980</name>
</gene>
<dbReference type="GO" id="GO:0008168">
    <property type="term" value="F:methyltransferase activity"/>
    <property type="evidence" value="ECO:0007669"/>
    <property type="project" value="UniProtKB-KW"/>
</dbReference>
<dbReference type="GO" id="GO:0032259">
    <property type="term" value="P:methylation"/>
    <property type="evidence" value="ECO:0007669"/>
    <property type="project" value="UniProtKB-KW"/>
</dbReference>
<evidence type="ECO:0000313" key="1">
    <source>
        <dbReference type="EMBL" id="MBO1321364.1"/>
    </source>
</evidence>
<dbReference type="NCBIfam" id="TIGR04371">
    <property type="entry name" value="methyltran_NanM"/>
    <property type="match status" value="1"/>
</dbReference>
<dbReference type="RefSeq" id="WP_207861338.1">
    <property type="nucleotide sequence ID" value="NZ_JAFREP010000023.1"/>
</dbReference>
<keyword evidence="2" id="KW-1185">Reference proteome</keyword>
<reference evidence="1" key="1">
    <citation type="submission" date="2021-03" db="EMBL/GenBank/DDBJ databases">
        <authorList>
            <person name="Wang G."/>
        </authorList>
    </citation>
    <scope>NUCLEOTIDE SEQUENCE</scope>
    <source>
        <strain evidence="1">KCTC 12899</strain>
    </source>
</reference>
<dbReference type="AlphaFoldDB" id="A0A8J7QCR0"/>
<keyword evidence="1" id="KW-0489">Methyltransferase</keyword>
<protein>
    <submittedName>
        <fullName evidence="1">Putative sugar O-methyltransferase</fullName>
        <ecNumber evidence="1">2.1.1.-</ecNumber>
    </submittedName>
</protein>
<dbReference type="EC" id="2.1.1.-" evidence="1"/>